<dbReference type="Proteomes" id="UP001055153">
    <property type="component" value="Unassembled WGS sequence"/>
</dbReference>
<comment type="caution">
    <text evidence="12">The sequence shown here is derived from an EMBL/GenBank/DDBJ whole genome shotgun (WGS) entry which is preliminary data.</text>
</comment>
<evidence type="ECO:0000256" key="6">
    <source>
        <dbReference type="ARBA" id="ARBA00022801"/>
    </source>
</evidence>
<evidence type="ECO:0000313" key="12">
    <source>
        <dbReference type="EMBL" id="GJD98744.1"/>
    </source>
</evidence>
<gene>
    <name evidence="12" type="primary">lspA_1</name>
    <name evidence="9" type="synonym">lspA</name>
    <name evidence="12" type="ORF">GMJLKIPL_0655</name>
</gene>
<keyword evidence="13" id="KW-1185">Reference proteome</keyword>
<evidence type="ECO:0000256" key="5">
    <source>
        <dbReference type="ARBA" id="ARBA00022750"/>
    </source>
</evidence>
<organism evidence="12 13">
    <name type="scientific">Methylobacterium isbiliense</name>
    <dbReference type="NCBI Taxonomy" id="315478"/>
    <lineage>
        <taxon>Bacteria</taxon>
        <taxon>Pseudomonadati</taxon>
        <taxon>Pseudomonadota</taxon>
        <taxon>Alphaproteobacteria</taxon>
        <taxon>Hyphomicrobiales</taxon>
        <taxon>Methylobacteriaceae</taxon>
        <taxon>Methylobacterium</taxon>
    </lineage>
</organism>
<keyword evidence="7 9" id="KW-1133">Transmembrane helix</keyword>
<evidence type="ECO:0000256" key="2">
    <source>
        <dbReference type="ARBA" id="ARBA00022475"/>
    </source>
</evidence>
<dbReference type="PRINTS" id="PR00781">
    <property type="entry name" value="LIPOSIGPTASE"/>
</dbReference>
<dbReference type="PROSITE" id="PS00855">
    <property type="entry name" value="SPASE_II"/>
    <property type="match status" value="1"/>
</dbReference>
<evidence type="ECO:0000313" key="13">
    <source>
        <dbReference type="Proteomes" id="UP001055153"/>
    </source>
</evidence>
<keyword evidence="5 9" id="KW-0064">Aspartyl protease</keyword>
<keyword evidence="8 9" id="KW-0472">Membrane</keyword>
<comment type="pathway">
    <text evidence="9">Protein modification; lipoprotein biosynthesis (signal peptide cleavage).</text>
</comment>
<accession>A0ABQ4SA52</accession>
<keyword evidence="4 9" id="KW-0812">Transmembrane</keyword>
<reference evidence="12" key="1">
    <citation type="journal article" date="2021" name="Front. Microbiol.">
        <title>Comprehensive Comparative Genomics and Phenotyping of Methylobacterium Species.</title>
        <authorList>
            <person name="Alessa O."/>
            <person name="Ogura Y."/>
            <person name="Fujitani Y."/>
            <person name="Takami H."/>
            <person name="Hayashi T."/>
            <person name="Sahin N."/>
            <person name="Tani A."/>
        </authorList>
    </citation>
    <scope>NUCLEOTIDE SEQUENCE</scope>
    <source>
        <strain evidence="12">DSM 17168</strain>
    </source>
</reference>
<comment type="catalytic activity">
    <reaction evidence="9 10">
        <text>Release of signal peptides from bacterial membrane prolipoproteins. Hydrolyzes -Xaa-Yaa-Zaa-|-(S,diacylglyceryl)Cys-, in which Xaa is hydrophobic (preferably Leu), and Yaa (Ala or Ser) and Zaa (Gly or Ala) have small, neutral side chains.</text>
        <dbReference type="EC" id="3.4.23.36"/>
    </reaction>
</comment>
<sequence length="170" mass="17522">MAPPSGWAGRVAAVAAVIAAAAAVDLGAKALAEAWLAEGAVRGLVPLVDLSLSFNQGISFSLFPARDPSSLAVLLGVQGTLTCLVMAWALATPDPLERLGIAAIAGGALGNFLDRLMDGAVTDYLDLHTGGIHWFTFNLADVWISVGVALLLRAGLPMRRRHSCAGEPVP</sequence>
<dbReference type="EC" id="3.4.23.36" evidence="9"/>
<dbReference type="Pfam" id="PF01252">
    <property type="entry name" value="Peptidase_A8"/>
    <property type="match status" value="1"/>
</dbReference>
<feature type="active site" evidence="9">
    <location>
        <position position="123"/>
    </location>
</feature>
<comment type="subcellular location">
    <subcellularLocation>
        <location evidence="9">Cell membrane</location>
        <topology evidence="9">Multi-pass membrane protein</topology>
    </subcellularLocation>
</comment>
<evidence type="ECO:0000256" key="1">
    <source>
        <dbReference type="ARBA" id="ARBA00006139"/>
    </source>
</evidence>
<feature type="transmembrane region" description="Helical" evidence="9">
    <location>
        <begin position="44"/>
        <end position="63"/>
    </location>
</feature>
<dbReference type="PANTHER" id="PTHR33695">
    <property type="entry name" value="LIPOPROTEIN SIGNAL PEPTIDASE"/>
    <property type="match status" value="1"/>
</dbReference>
<evidence type="ECO:0000256" key="11">
    <source>
        <dbReference type="RuleBase" id="RU004181"/>
    </source>
</evidence>
<keyword evidence="2 9" id="KW-1003">Cell membrane</keyword>
<evidence type="ECO:0000256" key="10">
    <source>
        <dbReference type="RuleBase" id="RU000594"/>
    </source>
</evidence>
<keyword evidence="3 9" id="KW-0645">Protease</keyword>
<protein>
    <recommendedName>
        <fullName evidence="9">Lipoprotein signal peptidase</fullName>
        <ecNumber evidence="9">3.4.23.36</ecNumber>
    </recommendedName>
    <alternativeName>
        <fullName evidence="9">Prolipoprotein signal peptidase</fullName>
    </alternativeName>
    <alternativeName>
        <fullName evidence="9">Signal peptidase II</fullName>
        <shortName evidence="9">SPase II</shortName>
    </alternativeName>
</protein>
<reference evidence="12" key="2">
    <citation type="submission" date="2021-08" db="EMBL/GenBank/DDBJ databases">
        <authorList>
            <person name="Tani A."/>
            <person name="Ola A."/>
            <person name="Ogura Y."/>
            <person name="Katsura K."/>
            <person name="Hayashi T."/>
        </authorList>
    </citation>
    <scope>NUCLEOTIDE SEQUENCE</scope>
    <source>
        <strain evidence="12">DSM 17168</strain>
    </source>
</reference>
<dbReference type="EMBL" id="BPQQ01000006">
    <property type="protein sequence ID" value="GJD98744.1"/>
    <property type="molecule type" value="Genomic_DNA"/>
</dbReference>
<keyword evidence="6 9" id="KW-0378">Hydrolase</keyword>
<comment type="function">
    <text evidence="9 10">This protein specifically catalyzes the removal of signal peptides from prolipoproteins.</text>
</comment>
<proteinExistence type="inferred from homology"/>
<feature type="transmembrane region" description="Helical" evidence="9">
    <location>
        <begin position="70"/>
        <end position="91"/>
    </location>
</feature>
<evidence type="ECO:0000256" key="3">
    <source>
        <dbReference type="ARBA" id="ARBA00022670"/>
    </source>
</evidence>
<feature type="transmembrane region" description="Helical" evidence="9">
    <location>
        <begin position="132"/>
        <end position="152"/>
    </location>
</feature>
<keyword evidence="12" id="KW-0449">Lipoprotein</keyword>
<comment type="similarity">
    <text evidence="1 9 11">Belongs to the peptidase A8 family.</text>
</comment>
<evidence type="ECO:0000256" key="8">
    <source>
        <dbReference type="ARBA" id="ARBA00023136"/>
    </source>
</evidence>
<comment type="caution">
    <text evidence="9">Lacks conserved residue(s) required for the propagation of feature annotation.</text>
</comment>
<dbReference type="HAMAP" id="MF_00161">
    <property type="entry name" value="LspA"/>
    <property type="match status" value="1"/>
</dbReference>
<dbReference type="NCBIfam" id="TIGR00077">
    <property type="entry name" value="lspA"/>
    <property type="match status" value="1"/>
</dbReference>
<evidence type="ECO:0000256" key="9">
    <source>
        <dbReference type="HAMAP-Rule" id="MF_00161"/>
    </source>
</evidence>
<name>A0ABQ4SA52_9HYPH</name>
<evidence type="ECO:0000256" key="4">
    <source>
        <dbReference type="ARBA" id="ARBA00022692"/>
    </source>
</evidence>
<feature type="active site" evidence="9">
    <location>
        <position position="141"/>
    </location>
</feature>
<dbReference type="RefSeq" id="WP_306423374.1">
    <property type="nucleotide sequence ID" value="NZ_BPQQ01000006.1"/>
</dbReference>
<dbReference type="InterPro" id="IPR001872">
    <property type="entry name" value="Peptidase_A8"/>
</dbReference>
<evidence type="ECO:0000256" key="7">
    <source>
        <dbReference type="ARBA" id="ARBA00022989"/>
    </source>
</evidence>
<dbReference type="PANTHER" id="PTHR33695:SF1">
    <property type="entry name" value="LIPOPROTEIN SIGNAL PEPTIDASE"/>
    <property type="match status" value="1"/>
</dbReference>